<dbReference type="PANTHER" id="PTHR34598:SF3">
    <property type="entry name" value="OXIDOREDUCTASE AN1597"/>
    <property type="match status" value="1"/>
</dbReference>
<dbReference type="NCBIfam" id="NF041278">
    <property type="entry name" value="CmcJ_NvfI_EfuI"/>
    <property type="match status" value="1"/>
</dbReference>
<evidence type="ECO:0000313" key="2">
    <source>
        <dbReference type="EMBL" id="MFC3285078.1"/>
    </source>
</evidence>
<sequence>MNDRQTATVATTLTYMVKGHGKPYVHTEALTGAGEPHYFAEMREHEVTIQDGRPLAGTLSLDKQGFELHQHDTAVADLYDDAAVERDYYAEVEALIKEATGATRVVIFDHTRRTDAEQRNIRGPASRAHNDYTEHSGPERIRDVLGEEQATALADVPVAQINLWRPIHGPVKRSPLALLDASSLDPSDLLATDLVYPQRVGEIYHLAYHPRQCWYYFPDMRREEALLIKGYDSRRDGRARFTPHTAFQDPTTPPDAPPRESIEVRTLAFFG</sequence>
<dbReference type="EMBL" id="JBHRUG010000031">
    <property type="protein sequence ID" value="MFC3285078.1"/>
    <property type="molecule type" value="Genomic_DNA"/>
</dbReference>
<evidence type="ECO:0000313" key="3">
    <source>
        <dbReference type="Proteomes" id="UP001595579"/>
    </source>
</evidence>
<dbReference type="InterPro" id="IPR044053">
    <property type="entry name" value="AsaB-like"/>
</dbReference>
<proteinExistence type="predicted"/>
<dbReference type="RefSeq" id="WP_386775677.1">
    <property type="nucleotide sequence ID" value="NZ_JBHRUG010000031.1"/>
</dbReference>
<accession>A0ABV7LRI9</accession>
<organism evidence="2 3">
    <name type="scientific">Litchfieldella rifensis</name>
    <dbReference type="NCBI Taxonomy" id="762643"/>
    <lineage>
        <taxon>Bacteria</taxon>
        <taxon>Pseudomonadati</taxon>
        <taxon>Pseudomonadota</taxon>
        <taxon>Gammaproteobacteria</taxon>
        <taxon>Oceanospirillales</taxon>
        <taxon>Halomonadaceae</taxon>
        <taxon>Litchfieldella</taxon>
    </lineage>
</organism>
<dbReference type="PANTHER" id="PTHR34598">
    <property type="entry name" value="BLL6449 PROTEIN"/>
    <property type="match status" value="1"/>
</dbReference>
<dbReference type="Proteomes" id="UP001595579">
    <property type="component" value="Unassembled WGS sequence"/>
</dbReference>
<evidence type="ECO:0000256" key="1">
    <source>
        <dbReference type="SAM" id="MobiDB-lite"/>
    </source>
</evidence>
<feature type="region of interest" description="Disordered" evidence="1">
    <location>
        <begin position="116"/>
        <end position="136"/>
    </location>
</feature>
<name>A0ABV7LRI9_9GAMM</name>
<gene>
    <name evidence="2" type="ORF">ACFOEV_15865</name>
</gene>
<reference evidence="3" key="1">
    <citation type="journal article" date="2019" name="Int. J. Syst. Evol. Microbiol.">
        <title>The Global Catalogue of Microorganisms (GCM) 10K type strain sequencing project: providing services to taxonomists for standard genome sequencing and annotation.</title>
        <authorList>
            <consortium name="The Broad Institute Genomics Platform"/>
            <consortium name="The Broad Institute Genome Sequencing Center for Infectious Disease"/>
            <person name="Wu L."/>
            <person name="Ma J."/>
        </authorList>
    </citation>
    <scope>NUCLEOTIDE SEQUENCE [LARGE SCALE GENOMIC DNA]</scope>
    <source>
        <strain evidence="3">CECT 7698</strain>
    </source>
</reference>
<comment type="caution">
    <text evidence="2">The sequence shown here is derived from an EMBL/GenBank/DDBJ whole genome shotgun (WGS) entry which is preliminary data.</text>
</comment>
<keyword evidence="3" id="KW-1185">Reference proteome</keyword>
<protein>
    <submittedName>
        <fullName evidence="2">CmcJ/NvfI family oxidoreductase</fullName>
    </submittedName>
</protein>